<dbReference type="InterPro" id="IPR017911">
    <property type="entry name" value="MacB-like_ATP-bd"/>
</dbReference>
<organism evidence="4 5">
    <name type="scientific">Natronincola ferrireducens</name>
    <dbReference type="NCBI Taxonomy" id="393762"/>
    <lineage>
        <taxon>Bacteria</taxon>
        <taxon>Bacillati</taxon>
        <taxon>Bacillota</taxon>
        <taxon>Clostridia</taxon>
        <taxon>Peptostreptococcales</taxon>
        <taxon>Natronincolaceae</taxon>
        <taxon>Natronincola</taxon>
    </lineage>
</organism>
<keyword evidence="4" id="KW-0067">ATP-binding</keyword>
<dbReference type="PROSITE" id="PS50893">
    <property type="entry name" value="ABC_TRANSPORTER_2"/>
    <property type="match status" value="1"/>
</dbReference>
<feature type="domain" description="ABC transporter" evidence="3">
    <location>
        <begin position="1"/>
        <end position="186"/>
    </location>
</feature>
<dbReference type="EMBL" id="FNFP01000001">
    <property type="protein sequence ID" value="SDK24230.1"/>
    <property type="molecule type" value="Genomic_DNA"/>
</dbReference>
<evidence type="ECO:0000256" key="1">
    <source>
        <dbReference type="ARBA" id="ARBA00005417"/>
    </source>
</evidence>
<dbReference type="GO" id="GO:0016887">
    <property type="term" value="F:ATP hydrolysis activity"/>
    <property type="evidence" value="ECO:0007669"/>
    <property type="project" value="InterPro"/>
</dbReference>
<dbReference type="Pfam" id="PF00005">
    <property type="entry name" value="ABC_tran"/>
    <property type="match status" value="1"/>
</dbReference>
<evidence type="ECO:0000256" key="2">
    <source>
        <dbReference type="ARBA" id="ARBA00022448"/>
    </source>
</evidence>
<protein>
    <submittedName>
        <fullName evidence="4">Putative ABC transport system ATP-binding protein</fullName>
    </submittedName>
</protein>
<dbReference type="PANTHER" id="PTHR42798">
    <property type="entry name" value="LIPOPROTEIN-RELEASING SYSTEM ATP-BINDING PROTEIN LOLD"/>
    <property type="match status" value="1"/>
</dbReference>
<proteinExistence type="inferred from homology"/>
<keyword evidence="4" id="KW-0547">Nucleotide-binding</keyword>
<dbReference type="PANTHER" id="PTHR42798:SF6">
    <property type="entry name" value="CELL DIVISION ATP-BINDING PROTEIN FTSE"/>
    <property type="match status" value="1"/>
</dbReference>
<gene>
    <name evidence="4" type="ORF">SAMN05660472_01107</name>
</gene>
<dbReference type="CDD" id="cd03255">
    <property type="entry name" value="ABC_MJ0796_LolCDE_FtsE"/>
    <property type="match status" value="1"/>
</dbReference>
<dbReference type="InterPro" id="IPR017871">
    <property type="entry name" value="ABC_transporter-like_CS"/>
</dbReference>
<dbReference type="Gene3D" id="3.40.50.300">
    <property type="entry name" value="P-loop containing nucleotide triphosphate hydrolases"/>
    <property type="match status" value="1"/>
</dbReference>
<keyword evidence="2" id="KW-0813">Transport</keyword>
<accession>A0A1G9ACG3</accession>
<dbReference type="AlphaFoldDB" id="A0A1G9ACG3"/>
<comment type="similarity">
    <text evidence="1">Belongs to the ABC transporter superfamily.</text>
</comment>
<dbReference type="PROSITE" id="PS00211">
    <property type="entry name" value="ABC_TRANSPORTER_1"/>
    <property type="match status" value="1"/>
</dbReference>
<dbReference type="GO" id="GO:0005524">
    <property type="term" value="F:ATP binding"/>
    <property type="evidence" value="ECO:0007669"/>
    <property type="project" value="UniProtKB-KW"/>
</dbReference>
<dbReference type="Proteomes" id="UP000198718">
    <property type="component" value="Unassembled WGS sequence"/>
</dbReference>
<dbReference type="InterPro" id="IPR027417">
    <property type="entry name" value="P-loop_NTPase"/>
</dbReference>
<dbReference type="InterPro" id="IPR003439">
    <property type="entry name" value="ABC_transporter-like_ATP-bd"/>
</dbReference>
<dbReference type="SUPFAM" id="SSF52540">
    <property type="entry name" value="P-loop containing nucleoside triphosphate hydrolases"/>
    <property type="match status" value="1"/>
</dbReference>
<reference evidence="4 5" key="1">
    <citation type="submission" date="2016-10" db="EMBL/GenBank/DDBJ databases">
        <authorList>
            <person name="de Groot N.N."/>
        </authorList>
    </citation>
    <scope>NUCLEOTIDE SEQUENCE [LARGE SCALE GENOMIC DNA]</scope>
    <source>
        <strain evidence="4 5">DSM 18346</strain>
    </source>
</reference>
<name>A0A1G9ACG3_9FIRM</name>
<dbReference type="STRING" id="393762.SAMN05660472_01107"/>
<keyword evidence="5" id="KW-1185">Reference proteome</keyword>
<sequence>MAGLEKPTRGTIKIHGKHIEKMNEKQLAKFRQKNIGFIFQSYNLMPTLTALENVSLPLTFRGDNKKFRDRAAANILQAVGLEKYIKHKPTQMSGGQQQRVGIARAFVSKPPIIFADEPTGNLDSRTTQEVLQLMLTLAKENNQTLIIVTHDRSIASFADRIFYMLDGNIEKIEENKEKNRGINNEA</sequence>
<evidence type="ECO:0000259" key="3">
    <source>
        <dbReference type="PROSITE" id="PS50893"/>
    </source>
</evidence>
<evidence type="ECO:0000313" key="4">
    <source>
        <dbReference type="EMBL" id="SDK24230.1"/>
    </source>
</evidence>
<evidence type="ECO:0000313" key="5">
    <source>
        <dbReference type="Proteomes" id="UP000198718"/>
    </source>
</evidence>